<dbReference type="SUPFAM" id="SSF50729">
    <property type="entry name" value="PH domain-like"/>
    <property type="match status" value="1"/>
</dbReference>
<dbReference type="InterPro" id="IPR011011">
    <property type="entry name" value="Znf_FYVE_PHD"/>
</dbReference>
<dbReference type="SMART" id="SM00064">
    <property type="entry name" value="FYVE"/>
    <property type="match status" value="1"/>
</dbReference>
<dbReference type="Pfam" id="PF01363">
    <property type="entry name" value="FYVE"/>
    <property type="match status" value="1"/>
</dbReference>
<accession>A0A8K1FEZ9</accession>
<name>A0A8K1FEZ9_PYTOL</name>
<dbReference type="InterPro" id="IPR011993">
    <property type="entry name" value="PH-like_dom_sf"/>
</dbReference>
<keyword evidence="8" id="KW-1185">Reference proteome</keyword>
<dbReference type="PANTHER" id="PTHR39490">
    <property type="entry name" value="ARRESTIN DOMAIN-CONTAINING PROTEIN D"/>
    <property type="match status" value="1"/>
</dbReference>
<dbReference type="InterPro" id="IPR017455">
    <property type="entry name" value="Znf_FYVE-rel"/>
</dbReference>
<evidence type="ECO:0000256" key="4">
    <source>
        <dbReference type="PROSITE-ProRule" id="PRU00091"/>
    </source>
</evidence>
<dbReference type="Gene3D" id="3.30.40.10">
    <property type="entry name" value="Zinc/RING finger domain, C3HC4 (zinc finger)"/>
    <property type="match status" value="1"/>
</dbReference>
<keyword evidence="3" id="KW-0862">Zinc</keyword>
<protein>
    <recommendedName>
        <fullName evidence="6">FYVE-type domain-containing protein</fullName>
    </recommendedName>
</protein>
<proteinExistence type="predicted"/>
<evidence type="ECO:0000313" key="7">
    <source>
        <dbReference type="EMBL" id="TMW58484.1"/>
    </source>
</evidence>
<comment type="caution">
    <text evidence="7">The sequence shown here is derived from an EMBL/GenBank/DDBJ whole genome shotgun (WGS) entry which is preliminary data.</text>
</comment>
<reference evidence="7" key="1">
    <citation type="submission" date="2019-03" db="EMBL/GenBank/DDBJ databases">
        <title>Long read genome sequence of the mycoparasitic Pythium oligandrum ATCC 38472 isolated from sugarbeet rhizosphere.</title>
        <authorList>
            <person name="Gaulin E."/>
        </authorList>
    </citation>
    <scope>NUCLEOTIDE SEQUENCE</scope>
    <source>
        <strain evidence="7">ATCC 38472_TT</strain>
    </source>
</reference>
<sequence length="336" mass="38393">MRSIHKTAAANLCKMVSWCFQATPTTGREYDDAMYLTREQQANRPKLPWFLGGEKDNDGEPAATAAGSAIGDMFSSDRTAIEPPNQQPRRWIKDDAIDNCMDCDTSFDLFTRKHHCRGCGLVFCQACTAGSEPVVKFGFLDPVRLCSRCVVQARSENVFYEQHLPLLECGDIFIKHGLLIKRMTELKFVRAKLLFQYQTIDTNTRKALGDFKAFTLDSITDVKPVPRANQGNGMFGLLITAGNEEHRLDTDTMEQRDQWLAALQSVRSLRKMLVDKERMRRAKQVEAEHQEMLKRTASMNQMEERKASFRQDRLRRRAEQRESLRAKYNIAAPVAS</sequence>
<dbReference type="Gene3D" id="2.30.29.30">
    <property type="entry name" value="Pleckstrin-homology domain (PH domain)/Phosphotyrosine-binding domain (PTB)"/>
    <property type="match status" value="1"/>
</dbReference>
<dbReference type="PROSITE" id="PS50178">
    <property type="entry name" value="ZF_FYVE"/>
    <property type="match status" value="1"/>
</dbReference>
<feature type="region of interest" description="Disordered" evidence="5">
    <location>
        <begin position="285"/>
        <end position="321"/>
    </location>
</feature>
<keyword evidence="2 4" id="KW-0863">Zinc-finger</keyword>
<feature type="compositionally biased region" description="Basic and acidic residues" evidence="5">
    <location>
        <begin position="285"/>
        <end position="294"/>
    </location>
</feature>
<dbReference type="PANTHER" id="PTHR39490:SF8">
    <property type="entry name" value="ZINC FINGER FYVE DOMAIN-CONTAINING PROTEIN 21"/>
    <property type="match status" value="1"/>
</dbReference>
<dbReference type="SUPFAM" id="SSF57903">
    <property type="entry name" value="FYVE/PHD zinc finger"/>
    <property type="match status" value="1"/>
</dbReference>
<evidence type="ECO:0000256" key="2">
    <source>
        <dbReference type="ARBA" id="ARBA00022771"/>
    </source>
</evidence>
<dbReference type="OrthoDB" id="660555at2759"/>
<evidence type="ECO:0000256" key="5">
    <source>
        <dbReference type="SAM" id="MobiDB-lite"/>
    </source>
</evidence>
<keyword evidence="1" id="KW-0479">Metal-binding</keyword>
<feature type="compositionally biased region" description="Basic and acidic residues" evidence="5">
    <location>
        <begin position="302"/>
        <end position="321"/>
    </location>
</feature>
<evidence type="ECO:0000259" key="6">
    <source>
        <dbReference type="PROSITE" id="PS50178"/>
    </source>
</evidence>
<gene>
    <name evidence="7" type="ORF">Poli38472_010043</name>
</gene>
<dbReference type="InterPro" id="IPR000306">
    <property type="entry name" value="Znf_FYVE"/>
</dbReference>
<dbReference type="InterPro" id="IPR052113">
    <property type="entry name" value="FYVE-type_Zinc_Finger"/>
</dbReference>
<dbReference type="Proteomes" id="UP000794436">
    <property type="component" value="Unassembled WGS sequence"/>
</dbReference>
<dbReference type="InterPro" id="IPR013083">
    <property type="entry name" value="Znf_RING/FYVE/PHD"/>
</dbReference>
<evidence type="ECO:0000256" key="3">
    <source>
        <dbReference type="ARBA" id="ARBA00022833"/>
    </source>
</evidence>
<dbReference type="EMBL" id="SPLM01000111">
    <property type="protein sequence ID" value="TMW58484.1"/>
    <property type="molecule type" value="Genomic_DNA"/>
</dbReference>
<dbReference type="AlphaFoldDB" id="A0A8K1FEZ9"/>
<evidence type="ECO:0000313" key="8">
    <source>
        <dbReference type="Proteomes" id="UP000794436"/>
    </source>
</evidence>
<organism evidence="7 8">
    <name type="scientific">Pythium oligandrum</name>
    <name type="common">Mycoparasitic fungus</name>
    <dbReference type="NCBI Taxonomy" id="41045"/>
    <lineage>
        <taxon>Eukaryota</taxon>
        <taxon>Sar</taxon>
        <taxon>Stramenopiles</taxon>
        <taxon>Oomycota</taxon>
        <taxon>Peronosporomycetes</taxon>
        <taxon>Pythiales</taxon>
        <taxon>Pythiaceae</taxon>
        <taxon>Pythium</taxon>
    </lineage>
</organism>
<evidence type="ECO:0000256" key="1">
    <source>
        <dbReference type="ARBA" id="ARBA00022723"/>
    </source>
</evidence>
<feature type="domain" description="FYVE-type" evidence="6">
    <location>
        <begin position="94"/>
        <end position="154"/>
    </location>
</feature>
<dbReference type="GO" id="GO:0008270">
    <property type="term" value="F:zinc ion binding"/>
    <property type="evidence" value="ECO:0007669"/>
    <property type="project" value="UniProtKB-KW"/>
</dbReference>